<evidence type="ECO:0008006" key="4">
    <source>
        <dbReference type="Google" id="ProtNLM"/>
    </source>
</evidence>
<dbReference type="Pfam" id="PF14559">
    <property type="entry name" value="TPR_19"/>
    <property type="match status" value="1"/>
</dbReference>
<dbReference type="PANTHER" id="PTHR12558">
    <property type="entry name" value="CELL DIVISION CYCLE 16,23,27"/>
    <property type="match status" value="1"/>
</dbReference>
<keyword evidence="1" id="KW-0732">Signal</keyword>
<sequence length="303" mass="33727">MKKTLTHFICMAAFGLMSAAHAQETVTPQPKYNLPQQKLTADIMFGQLISDFALSRGLLADAYSGYRQLAMKTKDPRYAERALDVARLAGDREAAMQAALLLQSLAPNSPIGRDISVGKSFEQVQKNYKDGNYPAAYDNLKTILKVNPDQPMALLMMGDVADQLGKQTEARAALTRLVQVSPKDAEALNALGYFLADKGIDLEQARLHIEHAHDLNPDAPHIIDSLAWVAYRQNRLDEAVEWINQVADSKQVEVQVHRGEILWVANQKDLAIAAFQKARQIESKNPMLINTLKRLNIDPKTIQ</sequence>
<feature type="signal peptide" evidence="1">
    <location>
        <begin position="1"/>
        <end position="22"/>
    </location>
</feature>
<dbReference type="EMBL" id="BMZG01000005">
    <property type="protein sequence ID" value="GHA72282.1"/>
    <property type="molecule type" value="Genomic_DNA"/>
</dbReference>
<dbReference type="Pfam" id="PF13432">
    <property type="entry name" value="TPR_16"/>
    <property type="match status" value="1"/>
</dbReference>
<evidence type="ECO:0000313" key="2">
    <source>
        <dbReference type="EMBL" id="GHA72282.1"/>
    </source>
</evidence>
<dbReference type="SUPFAM" id="SSF48452">
    <property type="entry name" value="TPR-like"/>
    <property type="match status" value="1"/>
</dbReference>
<protein>
    <recommendedName>
        <fullName evidence="4">Tetratricopeptide repeat protein</fullName>
    </recommendedName>
</protein>
<evidence type="ECO:0000313" key="3">
    <source>
        <dbReference type="Proteomes" id="UP000614287"/>
    </source>
</evidence>
<dbReference type="SMART" id="SM00028">
    <property type="entry name" value="TPR"/>
    <property type="match status" value="3"/>
</dbReference>
<dbReference type="Proteomes" id="UP000614287">
    <property type="component" value="Unassembled WGS sequence"/>
</dbReference>
<evidence type="ECO:0000256" key="1">
    <source>
        <dbReference type="SAM" id="SignalP"/>
    </source>
</evidence>
<accession>A0A8J3FZA1</accession>
<dbReference type="InterPro" id="IPR011990">
    <property type="entry name" value="TPR-like_helical_dom_sf"/>
</dbReference>
<name>A0A8J3FZA1_9BURK</name>
<feature type="chain" id="PRO_5035172616" description="Tetratricopeptide repeat protein" evidence="1">
    <location>
        <begin position="23"/>
        <end position="303"/>
    </location>
</feature>
<dbReference type="Gene3D" id="1.25.40.10">
    <property type="entry name" value="Tetratricopeptide repeat domain"/>
    <property type="match status" value="2"/>
</dbReference>
<organism evidence="2 3">
    <name type="scientific">Formosimonas limnophila</name>
    <dbReference type="NCBI Taxonomy" id="1384487"/>
    <lineage>
        <taxon>Bacteria</taxon>
        <taxon>Pseudomonadati</taxon>
        <taxon>Pseudomonadota</taxon>
        <taxon>Betaproteobacteria</taxon>
        <taxon>Burkholderiales</taxon>
        <taxon>Burkholderiaceae</taxon>
        <taxon>Formosimonas</taxon>
    </lineage>
</organism>
<reference evidence="2" key="1">
    <citation type="journal article" date="2014" name="Int. J. Syst. Evol. Microbiol.">
        <title>Complete genome sequence of Corynebacterium casei LMG S-19264T (=DSM 44701T), isolated from a smear-ripened cheese.</title>
        <authorList>
            <consortium name="US DOE Joint Genome Institute (JGI-PGF)"/>
            <person name="Walter F."/>
            <person name="Albersmeier A."/>
            <person name="Kalinowski J."/>
            <person name="Ruckert C."/>
        </authorList>
    </citation>
    <scope>NUCLEOTIDE SEQUENCE</scope>
    <source>
        <strain evidence="2">KCTC 32501</strain>
    </source>
</reference>
<proteinExistence type="predicted"/>
<dbReference type="PANTHER" id="PTHR12558:SF13">
    <property type="entry name" value="CELL DIVISION CYCLE PROTEIN 27 HOMOLOG"/>
    <property type="match status" value="1"/>
</dbReference>
<dbReference type="RefSeq" id="WP_189492935.1">
    <property type="nucleotide sequence ID" value="NZ_BMZG01000005.1"/>
</dbReference>
<comment type="caution">
    <text evidence="2">The sequence shown here is derived from an EMBL/GenBank/DDBJ whole genome shotgun (WGS) entry which is preliminary data.</text>
</comment>
<gene>
    <name evidence="2" type="ORF">GCM10009007_11570</name>
</gene>
<keyword evidence="3" id="KW-1185">Reference proteome</keyword>
<reference evidence="2" key="2">
    <citation type="submission" date="2020-09" db="EMBL/GenBank/DDBJ databases">
        <authorList>
            <person name="Sun Q."/>
            <person name="Kim S."/>
        </authorList>
    </citation>
    <scope>NUCLEOTIDE SEQUENCE</scope>
    <source>
        <strain evidence="2">KCTC 32501</strain>
    </source>
</reference>
<dbReference type="InterPro" id="IPR019734">
    <property type="entry name" value="TPR_rpt"/>
</dbReference>
<dbReference type="AlphaFoldDB" id="A0A8J3FZA1"/>